<dbReference type="InterPro" id="IPR045122">
    <property type="entry name" value="Csc1-like"/>
</dbReference>
<feature type="domain" description="CSC1/OSCA1-like cytosolic" evidence="11">
    <location>
        <begin position="254"/>
        <end position="433"/>
    </location>
</feature>
<evidence type="ECO:0000256" key="8">
    <source>
        <dbReference type="SAM" id="Phobius"/>
    </source>
</evidence>
<evidence type="ECO:0000256" key="1">
    <source>
        <dbReference type="ARBA" id="ARBA00004141"/>
    </source>
</evidence>
<feature type="domain" description="CSC1/OSCA1-like N-terminal transmembrane" evidence="10">
    <location>
        <begin position="79"/>
        <end position="229"/>
    </location>
</feature>
<dbReference type="GO" id="GO:0005227">
    <property type="term" value="F:calcium-activated cation channel activity"/>
    <property type="evidence" value="ECO:0007669"/>
    <property type="project" value="InterPro"/>
</dbReference>
<accession>A0A4Y9Z8N9</accession>
<feature type="transmembrane region" description="Helical" evidence="8">
    <location>
        <begin position="628"/>
        <end position="653"/>
    </location>
</feature>
<feature type="transmembrane region" description="Helical" evidence="8">
    <location>
        <begin position="817"/>
        <end position="836"/>
    </location>
</feature>
<evidence type="ECO:0000256" key="4">
    <source>
        <dbReference type="ARBA" id="ARBA00022692"/>
    </source>
</evidence>
<feature type="region of interest" description="Disordered" evidence="7">
    <location>
        <begin position="863"/>
        <end position="889"/>
    </location>
</feature>
<evidence type="ECO:0000313" key="12">
    <source>
        <dbReference type="EMBL" id="TFY70804.1"/>
    </source>
</evidence>
<dbReference type="InterPro" id="IPR003864">
    <property type="entry name" value="CSC1/OSCA1-like_7TM"/>
</dbReference>
<comment type="subcellular location">
    <subcellularLocation>
        <location evidence="1">Membrane</location>
        <topology evidence="1">Multi-pass membrane protein</topology>
    </subcellularLocation>
</comment>
<dbReference type="STRING" id="205917.A0A4Y9Z8N9"/>
<feature type="compositionally biased region" description="Basic and acidic residues" evidence="7">
    <location>
        <begin position="977"/>
        <end position="999"/>
    </location>
</feature>
<dbReference type="EMBL" id="SEOQ01000082">
    <property type="protein sequence ID" value="TFY70804.1"/>
    <property type="molecule type" value="Genomic_DNA"/>
</dbReference>
<evidence type="ECO:0000256" key="5">
    <source>
        <dbReference type="ARBA" id="ARBA00022989"/>
    </source>
</evidence>
<feature type="domain" description="CSC1/OSCA1-like 7TM region" evidence="9">
    <location>
        <begin position="534"/>
        <end position="807"/>
    </location>
</feature>
<feature type="transmembrane region" description="Helical" evidence="8">
    <location>
        <begin position="80"/>
        <end position="101"/>
    </location>
</feature>
<evidence type="ECO:0000256" key="2">
    <source>
        <dbReference type="ARBA" id="ARBA00007779"/>
    </source>
</evidence>
<feature type="transmembrane region" description="Helical" evidence="8">
    <location>
        <begin position="579"/>
        <end position="607"/>
    </location>
</feature>
<dbReference type="InterPro" id="IPR032880">
    <property type="entry name" value="CSC1/OSCA1-like_N"/>
</dbReference>
<reference evidence="12 13" key="1">
    <citation type="submission" date="2019-02" db="EMBL/GenBank/DDBJ databases">
        <title>Genome sequencing of the rare red list fungi Dentipellis fragilis.</title>
        <authorList>
            <person name="Buettner E."/>
            <person name="Kellner H."/>
        </authorList>
    </citation>
    <scope>NUCLEOTIDE SEQUENCE [LARGE SCALE GENOMIC DNA]</scope>
    <source>
        <strain evidence="12 13">DSM 105465</strain>
    </source>
</reference>
<evidence type="ECO:0000256" key="3">
    <source>
        <dbReference type="ARBA" id="ARBA00022448"/>
    </source>
</evidence>
<comment type="caution">
    <text evidence="12">The sequence shown here is derived from an EMBL/GenBank/DDBJ whole genome shotgun (WGS) entry which is preliminary data.</text>
</comment>
<name>A0A4Y9Z8N9_9AGAM</name>
<feature type="transmembrane region" description="Helical" evidence="8">
    <location>
        <begin position="534"/>
        <end position="559"/>
    </location>
</feature>
<dbReference type="Proteomes" id="UP000298327">
    <property type="component" value="Unassembled WGS sequence"/>
</dbReference>
<comment type="similarity">
    <text evidence="2">Belongs to the CSC1 (TC 1.A.17) family.</text>
</comment>
<gene>
    <name evidence="12" type="ORF">EVG20_g2216</name>
</gene>
<organism evidence="12 13">
    <name type="scientific">Dentipellis fragilis</name>
    <dbReference type="NCBI Taxonomy" id="205917"/>
    <lineage>
        <taxon>Eukaryota</taxon>
        <taxon>Fungi</taxon>
        <taxon>Dikarya</taxon>
        <taxon>Basidiomycota</taxon>
        <taxon>Agaricomycotina</taxon>
        <taxon>Agaricomycetes</taxon>
        <taxon>Russulales</taxon>
        <taxon>Hericiaceae</taxon>
        <taxon>Dentipellis</taxon>
    </lineage>
</organism>
<proteinExistence type="inferred from homology"/>
<feature type="transmembrane region" description="Helical" evidence="8">
    <location>
        <begin position="209"/>
        <end position="227"/>
    </location>
</feature>
<dbReference type="PANTHER" id="PTHR13018:SF143">
    <property type="entry name" value="CSC1_OSCA1-LIKE 7TM REGION DOMAIN-CONTAINING PROTEIN"/>
    <property type="match status" value="1"/>
</dbReference>
<evidence type="ECO:0000313" key="13">
    <source>
        <dbReference type="Proteomes" id="UP000298327"/>
    </source>
</evidence>
<evidence type="ECO:0000259" key="10">
    <source>
        <dbReference type="Pfam" id="PF13967"/>
    </source>
</evidence>
<feature type="transmembrane region" description="Helical" evidence="8">
    <location>
        <begin position="165"/>
        <end position="183"/>
    </location>
</feature>
<sequence>MAFRPDLSPWPFGVAAELQNSGRKFCSALAVLHWMALVNPETRGPGWSEDRREEREAGEAVGAMCWSDISSAKSSSTTSFLTSLVFNGAVFAVEIVAFTLIRRHFRLIYEPRALAPLKTKRTNELSPTLLGWVWALYEADYRTIRAINGMDAYFFVRFLRMMVRVFLPMWLLSWAILMPTYAVRTSTANHQGLDKFTFGNVANNQLKRFAALIIVTYIFTFWIWWNIKHEMRHFVSVRQQYLASPEHSSTAQANTILITGIPTELLSESALTRLFSHLPGGVRKVWLNRDLKDMPELHNRRINAAKTLESAETSLMNTATKRHNKQLKKAAKAEKKANGNTSSTADLTRRPDADNDPESARSLAETLVPQKKRPTHRLPLFSWMPFSLPLVGKKVDSIDWAREEIKVTSAELDKRRQILEQDIARTTVADVQARDRVHQLRAGRLNIHMPTVHLNIPLIGPTGAPDFSDQTYPPVNGAFVLFNSQLAAHLAVQSLTHHEPYRMGKDSKYPEVTPEDVIWDNLGTNPYERRIRLAVSWAITIGLIILWAFPVAFVGAVSNVHSLCTTYSWLAWLCKLPKVVVGIISGILPPVLLAVLFLLLPIVLRLLARFEGIPTRSGVELSLMDRFFLFEVINGFLIVTFSSGIIAALPGIVNNVSSIPSLLAQNLPTASTFFLTYVILQGLSGTAGLFLQIAPLILYYVKMFLLGSTPRSVYNIKYGARTVKWGTLFPQTSLLVVIALGYSAISPIINGLACATFFLFYMVYKYLFIWVNDQPQSSDTGGLFFPKAIQHIFVGMYIQQICLAALFFLAMNDRGHPGAIAEGALMVVLIVFTAFYHNTINNSYSPLIHPLPLSIAEQLHGTNHPESEGVIDEHPQGEPKPAERVGGAAAARRRGEYPDAGAGLVLSRLVRAAVRQQTHLARAVDQARGRPGTRLGLHQHIVRSLREDGIEVETLGARMDAKGHVDVDGPPPDMDEAERRERVGKEGLEAEVAEERVSDDSGEEEERVRRKLGDDVREDEGTV</sequence>
<feature type="transmembrane region" description="Helical" evidence="8">
    <location>
        <begin position="673"/>
        <end position="701"/>
    </location>
</feature>
<dbReference type="GO" id="GO:0005886">
    <property type="term" value="C:plasma membrane"/>
    <property type="evidence" value="ECO:0007669"/>
    <property type="project" value="TreeGrafter"/>
</dbReference>
<keyword evidence="4 8" id="KW-0812">Transmembrane</keyword>
<dbReference type="InterPro" id="IPR027815">
    <property type="entry name" value="CSC1/OSCA1-like_cyt"/>
</dbReference>
<feature type="compositionally biased region" description="Basic and acidic residues" evidence="7">
    <location>
        <begin position="863"/>
        <end position="883"/>
    </location>
</feature>
<feature type="transmembrane region" description="Helical" evidence="8">
    <location>
        <begin position="748"/>
        <end position="771"/>
    </location>
</feature>
<keyword evidence="13" id="KW-1185">Reference proteome</keyword>
<dbReference type="AlphaFoldDB" id="A0A4Y9Z8N9"/>
<feature type="region of interest" description="Disordered" evidence="7">
    <location>
        <begin position="959"/>
        <end position="1023"/>
    </location>
</feature>
<evidence type="ECO:0000259" key="9">
    <source>
        <dbReference type="Pfam" id="PF02714"/>
    </source>
</evidence>
<dbReference type="PANTHER" id="PTHR13018">
    <property type="entry name" value="PROBABLE MEMBRANE PROTEIN DUF221-RELATED"/>
    <property type="match status" value="1"/>
</dbReference>
<evidence type="ECO:0000259" key="11">
    <source>
        <dbReference type="Pfam" id="PF14703"/>
    </source>
</evidence>
<feature type="region of interest" description="Disordered" evidence="7">
    <location>
        <begin position="322"/>
        <end position="371"/>
    </location>
</feature>
<dbReference type="Pfam" id="PF13967">
    <property type="entry name" value="RSN1_TM"/>
    <property type="match status" value="1"/>
</dbReference>
<protein>
    <recommendedName>
        <fullName evidence="14">CSC1/OSCA1-like 7TM region domain-containing protein</fullName>
    </recommendedName>
</protein>
<feature type="transmembrane region" description="Helical" evidence="8">
    <location>
        <begin position="792"/>
        <end position="811"/>
    </location>
</feature>
<keyword evidence="3" id="KW-0813">Transport</keyword>
<evidence type="ECO:0008006" key="14">
    <source>
        <dbReference type="Google" id="ProtNLM"/>
    </source>
</evidence>
<feature type="compositionally biased region" description="Basic and acidic residues" evidence="7">
    <location>
        <begin position="1006"/>
        <end position="1015"/>
    </location>
</feature>
<dbReference type="Pfam" id="PF14703">
    <property type="entry name" value="PHM7_cyt"/>
    <property type="match status" value="1"/>
</dbReference>
<keyword evidence="5 8" id="KW-1133">Transmembrane helix</keyword>
<dbReference type="OrthoDB" id="1076608at2759"/>
<dbReference type="Pfam" id="PF02714">
    <property type="entry name" value="RSN1_7TM"/>
    <property type="match status" value="1"/>
</dbReference>
<evidence type="ECO:0000256" key="6">
    <source>
        <dbReference type="ARBA" id="ARBA00023136"/>
    </source>
</evidence>
<keyword evidence="6 8" id="KW-0472">Membrane</keyword>
<evidence type="ECO:0000256" key="7">
    <source>
        <dbReference type="SAM" id="MobiDB-lite"/>
    </source>
</evidence>